<dbReference type="Proteomes" id="UP000646478">
    <property type="component" value="Unassembled WGS sequence"/>
</dbReference>
<keyword evidence="3 5" id="KW-1133">Transmembrane helix</keyword>
<evidence type="ECO:0008006" key="8">
    <source>
        <dbReference type="Google" id="ProtNLM"/>
    </source>
</evidence>
<sequence length="219" mass="23619">MSAHRTATRRRTSKAAANVGPVRAEPYLPAPAEPRLAALHSFYLLAMLAVIAAILTAAMVMQYGYGELPCPLCLLQRVALFGVAFGIIQQFRSGFSLRNTGLSLLFTIFLLVVSVRQTLLDIYPRPGHSYIGSAIFGLHMPVWSILIALALLIAYAAKLILFADGSHMRGAPPAGQLVIRALATVLGLYVVAIVLVNFGSVVLQCGLDQCHTFGYRLLP</sequence>
<dbReference type="SUPFAM" id="SSF158442">
    <property type="entry name" value="DsbB-like"/>
    <property type="match status" value="1"/>
</dbReference>
<dbReference type="InterPro" id="IPR003752">
    <property type="entry name" value="DiS_bond_form_DsbB/BdbC"/>
</dbReference>
<gene>
    <name evidence="6" type="ORF">GCM10011491_02930</name>
</gene>
<comment type="caution">
    <text evidence="6">The sequence shown here is derived from an EMBL/GenBank/DDBJ whole genome shotgun (WGS) entry which is preliminary data.</text>
</comment>
<evidence type="ECO:0000256" key="2">
    <source>
        <dbReference type="ARBA" id="ARBA00022692"/>
    </source>
</evidence>
<feature type="transmembrane region" description="Helical" evidence="5">
    <location>
        <begin position="177"/>
        <end position="203"/>
    </location>
</feature>
<reference evidence="6" key="1">
    <citation type="journal article" date="2014" name="Int. J. Syst. Evol. Microbiol.">
        <title>Complete genome sequence of Corynebacterium casei LMG S-19264T (=DSM 44701T), isolated from a smear-ripened cheese.</title>
        <authorList>
            <consortium name="US DOE Joint Genome Institute (JGI-PGF)"/>
            <person name="Walter F."/>
            <person name="Albersmeier A."/>
            <person name="Kalinowski J."/>
            <person name="Ruckert C."/>
        </authorList>
    </citation>
    <scope>NUCLEOTIDE SEQUENCE</scope>
    <source>
        <strain evidence="6">CGMCC 1.15082</strain>
    </source>
</reference>
<evidence type="ECO:0000256" key="4">
    <source>
        <dbReference type="ARBA" id="ARBA00023136"/>
    </source>
</evidence>
<feature type="transmembrane region" description="Helical" evidence="5">
    <location>
        <begin position="131"/>
        <end position="156"/>
    </location>
</feature>
<keyword evidence="2 5" id="KW-0812">Transmembrane</keyword>
<dbReference type="GO" id="GO:0016020">
    <property type="term" value="C:membrane"/>
    <property type="evidence" value="ECO:0007669"/>
    <property type="project" value="UniProtKB-SubCell"/>
</dbReference>
<name>A0A916S312_9HYPH</name>
<reference evidence="6" key="2">
    <citation type="submission" date="2020-09" db="EMBL/GenBank/DDBJ databases">
        <authorList>
            <person name="Sun Q."/>
            <person name="Zhou Y."/>
        </authorList>
    </citation>
    <scope>NUCLEOTIDE SEQUENCE</scope>
    <source>
        <strain evidence="6">CGMCC 1.15082</strain>
    </source>
</reference>
<accession>A0A916S312</accession>
<dbReference type="GO" id="GO:0006457">
    <property type="term" value="P:protein folding"/>
    <property type="evidence" value="ECO:0007669"/>
    <property type="project" value="InterPro"/>
</dbReference>
<proteinExistence type="predicted"/>
<evidence type="ECO:0000256" key="1">
    <source>
        <dbReference type="ARBA" id="ARBA00004141"/>
    </source>
</evidence>
<dbReference type="GO" id="GO:0015035">
    <property type="term" value="F:protein-disulfide reductase activity"/>
    <property type="evidence" value="ECO:0007669"/>
    <property type="project" value="InterPro"/>
</dbReference>
<keyword evidence="7" id="KW-1185">Reference proteome</keyword>
<comment type="subcellular location">
    <subcellularLocation>
        <location evidence="1">Membrane</location>
        <topology evidence="1">Multi-pass membrane protein</topology>
    </subcellularLocation>
</comment>
<keyword evidence="4 5" id="KW-0472">Membrane</keyword>
<evidence type="ECO:0000256" key="3">
    <source>
        <dbReference type="ARBA" id="ARBA00022989"/>
    </source>
</evidence>
<evidence type="ECO:0000313" key="6">
    <source>
        <dbReference type="EMBL" id="GGA79092.1"/>
    </source>
</evidence>
<organism evidence="6 7">
    <name type="scientific">Brucella endophytica</name>
    <dbReference type="NCBI Taxonomy" id="1963359"/>
    <lineage>
        <taxon>Bacteria</taxon>
        <taxon>Pseudomonadati</taxon>
        <taxon>Pseudomonadota</taxon>
        <taxon>Alphaproteobacteria</taxon>
        <taxon>Hyphomicrobiales</taxon>
        <taxon>Brucellaceae</taxon>
        <taxon>Brucella/Ochrobactrum group</taxon>
        <taxon>Brucella</taxon>
    </lineage>
</organism>
<feature type="transmembrane region" description="Helical" evidence="5">
    <location>
        <begin position="100"/>
        <end position="119"/>
    </location>
</feature>
<evidence type="ECO:0000256" key="5">
    <source>
        <dbReference type="SAM" id="Phobius"/>
    </source>
</evidence>
<dbReference type="Gene3D" id="1.20.1550.10">
    <property type="entry name" value="DsbB-like"/>
    <property type="match status" value="1"/>
</dbReference>
<dbReference type="RefSeq" id="WP_236015986.1">
    <property type="nucleotide sequence ID" value="NZ_BMHH01000001.1"/>
</dbReference>
<protein>
    <recommendedName>
        <fullName evidence="8">Disulfide bond formation protein B</fullName>
    </recommendedName>
</protein>
<dbReference type="EMBL" id="BMHH01000001">
    <property type="protein sequence ID" value="GGA79092.1"/>
    <property type="molecule type" value="Genomic_DNA"/>
</dbReference>
<evidence type="ECO:0000313" key="7">
    <source>
        <dbReference type="Proteomes" id="UP000646478"/>
    </source>
</evidence>
<dbReference type="AlphaFoldDB" id="A0A916S312"/>
<dbReference type="InterPro" id="IPR023380">
    <property type="entry name" value="DsbB-like_sf"/>
</dbReference>
<dbReference type="Pfam" id="PF02600">
    <property type="entry name" value="DsbB"/>
    <property type="match status" value="1"/>
</dbReference>
<feature type="transmembrane region" description="Helical" evidence="5">
    <location>
        <begin position="42"/>
        <end position="62"/>
    </location>
</feature>
<feature type="transmembrane region" description="Helical" evidence="5">
    <location>
        <begin position="68"/>
        <end position="88"/>
    </location>
</feature>